<dbReference type="Pfam" id="PF13556">
    <property type="entry name" value="HTH_30"/>
    <property type="match status" value="1"/>
</dbReference>
<accession>A0A846YMM5</accession>
<dbReference type="InterPro" id="IPR003018">
    <property type="entry name" value="GAF"/>
</dbReference>
<feature type="domain" description="GAF" evidence="1">
    <location>
        <begin position="80"/>
        <end position="231"/>
    </location>
</feature>
<dbReference type="Pfam" id="PF01590">
    <property type="entry name" value="GAF"/>
    <property type="match status" value="1"/>
</dbReference>
<dbReference type="InterPro" id="IPR029016">
    <property type="entry name" value="GAF-like_dom_sf"/>
</dbReference>
<dbReference type="RefSeq" id="WP_062979196.1">
    <property type="nucleotide sequence ID" value="NZ_JAAXOT010000009.1"/>
</dbReference>
<reference evidence="2 3" key="1">
    <citation type="submission" date="2020-04" db="EMBL/GenBank/DDBJ databases">
        <title>MicrobeNet Type strains.</title>
        <authorList>
            <person name="Nicholson A.C."/>
        </authorList>
    </citation>
    <scope>NUCLEOTIDE SEQUENCE [LARGE SCALE GENOMIC DNA]</scope>
    <source>
        <strain evidence="2 3">JCM 3332</strain>
    </source>
</reference>
<dbReference type="InterPro" id="IPR025736">
    <property type="entry name" value="PucR_C-HTH_dom"/>
</dbReference>
<dbReference type="PANTHER" id="PTHR33744:SF1">
    <property type="entry name" value="DNA-BINDING TRANSCRIPTIONAL ACTIVATOR ADER"/>
    <property type="match status" value="1"/>
</dbReference>
<dbReference type="Proteomes" id="UP000570678">
    <property type="component" value="Unassembled WGS sequence"/>
</dbReference>
<gene>
    <name evidence="2" type="ORF">HGA15_18930</name>
</gene>
<evidence type="ECO:0000313" key="3">
    <source>
        <dbReference type="Proteomes" id="UP000570678"/>
    </source>
</evidence>
<keyword evidence="3" id="KW-1185">Reference proteome</keyword>
<sequence>MNSSDIARLVREVLRTVTHGEPDVTALTGSLTGLGLDPDTIGEIVDRVRRDRAEVARLRRREQELTALFSSARDLAEVRDIDALLARLVARAHEMMGTDVTYLSEFDATTRDLHVRKTMGAVTPQFQDLHVPAGTGLASRIADTRSAQWVPRYSEYMEGTHEHTIDDAVFAEGIVSILGVPMLSDGTVLGVLFAATRQEHRFTPEEIALLSALADHASVVLQTANILAQLRESQNRTRGALDKLTAHLEARDRSSAVHQELVHAVLSGGGFTQVARTLSAALDRRVTIVDAESFSIATSAAADNEHVTVSLSPDVRAAISASRSSGHCRTVEKNRSVEAVAAVTAGELYFGALLLTPGSVELGPVERRTIERAAQVAALLALQQRAVTDAYRRERGELIADLLDSSPERRRDMDQRMRNHRLASSDLKSLHIVEVPPDRRARAERAAAGFLGDRGLVSEHAATVAVIAAAADPMAFADDLRTHLIGALGAPVLIVTPPPAAAPDELPRLFRTAQQTVRLLAGLGIDSGAVATDAYAPYTVLFGANPEALQSFLDLTIGPVLDYDARHGTDLLTTLRTFVRHEASPTKTARALNYHTNTILQRLDRLKTLLGAEWRQDEHLFRISLATRLDELRSVSRQ</sequence>
<dbReference type="PANTHER" id="PTHR33744">
    <property type="entry name" value="CARBOHYDRATE DIACID REGULATOR"/>
    <property type="match status" value="1"/>
</dbReference>
<evidence type="ECO:0000313" key="2">
    <source>
        <dbReference type="EMBL" id="NKY58179.1"/>
    </source>
</evidence>
<name>A0A846YMM5_9NOCA</name>
<dbReference type="SMART" id="SM00065">
    <property type="entry name" value="GAF"/>
    <property type="match status" value="1"/>
</dbReference>
<dbReference type="SUPFAM" id="SSF55781">
    <property type="entry name" value="GAF domain-like"/>
    <property type="match status" value="1"/>
</dbReference>
<organism evidence="2 3">
    <name type="scientific">Nocardia flavorosea</name>
    <dbReference type="NCBI Taxonomy" id="53429"/>
    <lineage>
        <taxon>Bacteria</taxon>
        <taxon>Bacillati</taxon>
        <taxon>Actinomycetota</taxon>
        <taxon>Actinomycetes</taxon>
        <taxon>Mycobacteriales</taxon>
        <taxon>Nocardiaceae</taxon>
        <taxon>Nocardia</taxon>
    </lineage>
</organism>
<evidence type="ECO:0000259" key="1">
    <source>
        <dbReference type="SMART" id="SM00065"/>
    </source>
</evidence>
<dbReference type="EMBL" id="JAAXOT010000009">
    <property type="protein sequence ID" value="NKY58179.1"/>
    <property type="molecule type" value="Genomic_DNA"/>
</dbReference>
<dbReference type="AlphaFoldDB" id="A0A846YMM5"/>
<dbReference type="Gene3D" id="1.10.10.2840">
    <property type="entry name" value="PucR C-terminal helix-turn-helix domain"/>
    <property type="match status" value="1"/>
</dbReference>
<proteinExistence type="predicted"/>
<protein>
    <submittedName>
        <fullName evidence="2">GAF domain-containing protein</fullName>
    </submittedName>
</protein>
<comment type="caution">
    <text evidence="2">The sequence shown here is derived from an EMBL/GenBank/DDBJ whole genome shotgun (WGS) entry which is preliminary data.</text>
</comment>
<dbReference type="Gene3D" id="3.30.450.40">
    <property type="match status" value="1"/>
</dbReference>
<dbReference type="InterPro" id="IPR051448">
    <property type="entry name" value="CdaR-like_regulators"/>
</dbReference>
<dbReference type="InterPro" id="IPR042070">
    <property type="entry name" value="PucR_C-HTH_sf"/>
</dbReference>